<feature type="chain" id="PRO_5012076962" description="Ig-like domain-containing protein" evidence="1">
    <location>
        <begin position="17"/>
        <end position="127"/>
    </location>
</feature>
<dbReference type="Proteomes" id="UP000192578">
    <property type="component" value="Unassembled WGS sequence"/>
</dbReference>
<gene>
    <name evidence="3" type="ORF">BV898_01149</name>
</gene>
<dbReference type="InterPro" id="IPR007110">
    <property type="entry name" value="Ig-like_dom"/>
</dbReference>
<feature type="domain" description="Ig-like" evidence="2">
    <location>
        <begin position="22"/>
        <end position="110"/>
    </location>
</feature>
<accession>A0A1W0XBQ8</accession>
<evidence type="ECO:0000259" key="2">
    <source>
        <dbReference type="PROSITE" id="PS50835"/>
    </source>
</evidence>
<dbReference type="EMBL" id="MTYJ01000004">
    <property type="protein sequence ID" value="OQV24939.1"/>
    <property type="molecule type" value="Genomic_DNA"/>
</dbReference>
<evidence type="ECO:0000256" key="1">
    <source>
        <dbReference type="SAM" id="SignalP"/>
    </source>
</evidence>
<dbReference type="SUPFAM" id="SSF48726">
    <property type="entry name" value="Immunoglobulin"/>
    <property type="match status" value="1"/>
</dbReference>
<protein>
    <recommendedName>
        <fullName evidence="2">Ig-like domain-containing protein</fullName>
    </recommendedName>
</protein>
<evidence type="ECO:0000313" key="4">
    <source>
        <dbReference type="Proteomes" id="UP000192578"/>
    </source>
</evidence>
<keyword evidence="1" id="KW-0732">Signal</keyword>
<name>A0A1W0XBQ8_HYPEX</name>
<evidence type="ECO:0000313" key="3">
    <source>
        <dbReference type="EMBL" id="OQV24939.1"/>
    </source>
</evidence>
<dbReference type="Gene3D" id="2.60.40.10">
    <property type="entry name" value="Immunoglobulins"/>
    <property type="match status" value="1"/>
</dbReference>
<dbReference type="InterPro" id="IPR036179">
    <property type="entry name" value="Ig-like_dom_sf"/>
</dbReference>
<sequence>MWDFVLITMAVVGCQARPSSEPQVALHVTLLSGLEGDGLDLPCYHATQPTTQPDAVIHWDRIGGAALPTGSSTTADGSLRIPRLVPVNGGLYECRLGDHQTNSSHPGHVQRVIQVIVIPAPTSPPAN</sequence>
<dbReference type="InterPro" id="IPR013783">
    <property type="entry name" value="Ig-like_fold"/>
</dbReference>
<keyword evidence="4" id="KW-1185">Reference proteome</keyword>
<dbReference type="AlphaFoldDB" id="A0A1W0XBQ8"/>
<comment type="caution">
    <text evidence="3">The sequence shown here is derived from an EMBL/GenBank/DDBJ whole genome shotgun (WGS) entry which is preliminary data.</text>
</comment>
<proteinExistence type="predicted"/>
<feature type="signal peptide" evidence="1">
    <location>
        <begin position="1"/>
        <end position="16"/>
    </location>
</feature>
<reference evidence="4" key="1">
    <citation type="submission" date="2017-01" db="EMBL/GenBank/DDBJ databases">
        <title>Comparative genomics of anhydrobiosis in the tardigrade Hypsibius dujardini.</title>
        <authorList>
            <person name="Yoshida Y."/>
            <person name="Koutsovoulos G."/>
            <person name="Laetsch D."/>
            <person name="Stevens L."/>
            <person name="Kumar S."/>
            <person name="Horikawa D."/>
            <person name="Ishino K."/>
            <person name="Komine S."/>
            <person name="Tomita M."/>
            <person name="Blaxter M."/>
            <person name="Arakawa K."/>
        </authorList>
    </citation>
    <scope>NUCLEOTIDE SEQUENCE [LARGE SCALE GENOMIC DNA]</scope>
    <source>
        <strain evidence="4">Z151</strain>
    </source>
</reference>
<dbReference type="PROSITE" id="PS50835">
    <property type="entry name" value="IG_LIKE"/>
    <property type="match status" value="1"/>
</dbReference>
<organism evidence="3 4">
    <name type="scientific">Hypsibius exemplaris</name>
    <name type="common">Freshwater tardigrade</name>
    <dbReference type="NCBI Taxonomy" id="2072580"/>
    <lineage>
        <taxon>Eukaryota</taxon>
        <taxon>Metazoa</taxon>
        <taxon>Ecdysozoa</taxon>
        <taxon>Tardigrada</taxon>
        <taxon>Eutardigrada</taxon>
        <taxon>Parachela</taxon>
        <taxon>Hypsibioidea</taxon>
        <taxon>Hypsibiidae</taxon>
        <taxon>Hypsibius</taxon>
    </lineage>
</organism>